<comment type="pathway">
    <text evidence="2 9">One-carbon metabolism; tetrahydrofolate interconversion.</text>
</comment>
<proteinExistence type="inferred from homology"/>
<name>A0A291P730_9GAMM</name>
<evidence type="ECO:0000256" key="3">
    <source>
        <dbReference type="ARBA" id="ARBA00006743"/>
    </source>
</evidence>
<sequence length="355" mass="38467">MKFDDEPVPGYSLPILPGHVSPGRLERVLRAGRFAVTTEIDPPDSADPAEVLRRAAIFDGYVDAINATDGSGANCHMSSVGVCSLLTRVGYATILQMSCRDRNRIAMQGEILGAAAMGACNLLCLTGDGVQAGDHPEARPVFDLDSLSLLGIARRMRDEGRFESGRAITEPPRIFLGAAENPFVPPAAWRARRLAKKVAAGARFIQTQYCFDVPRLRDFMKEVADLGVLEGPDRAFVLVGMGPLASARSARWIREHVPGIHIPDAVIRRLEGARDQRAEGERLCCDILAEVREIEGVSGAHIMAYRQEATVARIIEETGVLEGRVPWYPGRDDPCELNPEAPDAAPCHLTAAGPK</sequence>
<dbReference type="AlphaFoldDB" id="A0A291P730"/>
<keyword evidence="5 9" id="KW-0274">FAD</keyword>
<dbReference type="GO" id="GO:0009086">
    <property type="term" value="P:methionine biosynthetic process"/>
    <property type="evidence" value="ECO:0007669"/>
    <property type="project" value="TreeGrafter"/>
</dbReference>
<evidence type="ECO:0000256" key="9">
    <source>
        <dbReference type="RuleBase" id="RU003862"/>
    </source>
</evidence>
<dbReference type="GO" id="GO:0035999">
    <property type="term" value="P:tetrahydrofolate interconversion"/>
    <property type="evidence" value="ECO:0007669"/>
    <property type="project" value="UniProtKB-UniPathway"/>
</dbReference>
<dbReference type="EMBL" id="CP021435">
    <property type="protein sequence ID" value="ATJ82716.1"/>
    <property type="molecule type" value="Genomic_DNA"/>
</dbReference>
<dbReference type="SUPFAM" id="SSF51730">
    <property type="entry name" value="FAD-linked oxidoreductase"/>
    <property type="match status" value="1"/>
</dbReference>
<dbReference type="GO" id="GO:0106312">
    <property type="term" value="F:methylenetetrahydrofolate reductase (NADH) activity"/>
    <property type="evidence" value="ECO:0007669"/>
    <property type="project" value="UniProtKB-EC"/>
</dbReference>
<dbReference type="OrthoDB" id="9803687at2"/>
<evidence type="ECO:0000256" key="2">
    <source>
        <dbReference type="ARBA" id="ARBA00004777"/>
    </source>
</evidence>
<dbReference type="PANTHER" id="PTHR45754:SF3">
    <property type="entry name" value="METHYLENETETRAHYDROFOLATE REDUCTASE (NADPH)"/>
    <property type="match status" value="1"/>
</dbReference>
<keyword evidence="6 9" id="KW-0560">Oxidoreductase</keyword>
<dbReference type="InterPro" id="IPR003171">
    <property type="entry name" value="Mehydrof_redctse-like"/>
</dbReference>
<gene>
    <name evidence="10" type="primary">metF2</name>
    <name evidence="10" type="ORF">BEI_1729</name>
</gene>
<reference evidence="10 11" key="1">
    <citation type="journal article" date="2017" name="Sci. Rep.">
        <title>Revealing the Saline Adaptation Strategies of the Halophilic Bacterium Halomonas beimenensis through High-throughput Omics and Transposon Mutagenesis Approaches.</title>
        <authorList>
            <person name="Chen Y.H."/>
            <person name="Lin S.S."/>
            <person name="Shyu Y.T."/>
        </authorList>
    </citation>
    <scope>NUCLEOTIDE SEQUENCE [LARGE SCALE GENOMIC DNA]</scope>
    <source>
        <strain evidence="10 11">NTU-111</strain>
    </source>
</reference>
<evidence type="ECO:0000256" key="6">
    <source>
        <dbReference type="ARBA" id="ARBA00023002"/>
    </source>
</evidence>
<dbReference type="UniPathway" id="UPA00193"/>
<evidence type="ECO:0000256" key="7">
    <source>
        <dbReference type="ARBA" id="ARBA00034478"/>
    </source>
</evidence>
<dbReference type="InterPro" id="IPR029041">
    <property type="entry name" value="FAD-linked_oxidoreductase-like"/>
</dbReference>
<evidence type="ECO:0000256" key="4">
    <source>
        <dbReference type="ARBA" id="ARBA00022630"/>
    </source>
</evidence>
<dbReference type="Pfam" id="PF02219">
    <property type="entry name" value="MTHFR"/>
    <property type="match status" value="1"/>
</dbReference>
<dbReference type="Proteomes" id="UP000219993">
    <property type="component" value="Chromosome"/>
</dbReference>
<keyword evidence="4 9" id="KW-0285">Flavoprotein</keyword>
<dbReference type="GO" id="GO:0071949">
    <property type="term" value="F:FAD binding"/>
    <property type="evidence" value="ECO:0007669"/>
    <property type="project" value="TreeGrafter"/>
</dbReference>
<comment type="pathway">
    <text evidence="7">Amino-acid biosynthesis; L-methionine biosynthesis via de novo pathway.</text>
</comment>
<comment type="catalytic activity">
    <reaction evidence="8">
        <text>(6S)-5-methyl-5,6,7,8-tetrahydrofolate + NAD(+) = (6R)-5,10-methylene-5,6,7,8-tetrahydrofolate + NADH + H(+)</text>
        <dbReference type="Rhea" id="RHEA:19821"/>
        <dbReference type="ChEBI" id="CHEBI:15378"/>
        <dbReference type="ChEBI" id="CHEBI:15636"/>
        <dbReference type="ChEBI" id="CHEBI:18608"/>
        <dbReference type="ChEBI" id="CHEBI:57540"/>
        <dbReference type="ChEBI" id="CHEBI:57945"/>
        <dbReference type="EC" id="1.5.1.54"/>
    </reaction>
    <physiologicalReaction direction="right-to-left" evidence="8">
        <dbReference type="Rhea" id="RHEA:19823"/>
    </physiologicalReaction>
</comment>
<comment type="cofactor">
    <cofactor evidence="1 9">
        <name>FAD</name>
        <dbReference type="ChEBI" id="CHEBI:57692"/>
    </cofactor>
</comment>
<protein>
    <recommendedName>
        <fullName evidence="9">Methylenetetrahydrofolate reductase</fullName>
    </recommendedName>
</protein>
<evidence type="ECO:0000256" key="1">
    <source>
        <dbReference type="ARBA" id="ARBA00001974"/>
    </source>
</evidence>
<evidence type="ECO:0000313" key="10">
    <source>
        <dbReference type="EMBL" id="ATJ82716.1"/>
    </source>
</evidence>
<organism evidence="10 11">
    <name type="scientific">Halomonas beimenensis</name>
    <dbReference type="NCBI Taxonomy" id="475662"/>
    <lineage>
        <taxon>Bacteria</taxon>
        <taxon>Pseudomonadati</taxon>
        <taxon>Pseudomonadota</taxon>
        <taxon>Gammaproteobacteria</taxon>
        <taxon>Oceanospirillales</taxon>
        <taxon>Halomonadaceae</taxon>
        <taxon>Halomonas</taxon>
    </lineage>
</organism>
<dbReference type="Gene3D" id="3.20.20.220">
    <property type="match status" value="1"/>
</dbReference>
<evidence type="ECO:0000313" key="11">
    <source>
        <dbReference type="Proteomes" id="UP000219993"/>
    </source>
</evidence>
<dbReference type="CDD" id="cd00537">
    <property type="entry name" value="MTHFR"/>
    <property type="match status" value="1"/>
</dbReference>
<accession>A0A291P730</accession>
<evidence type="ECO:0000256" key="8">
    <source>
        <dbReference type="ARBA" id="ARBA00048628"/>
    </source>
</evidence>
<evidence type="ECO:0000256" key="5">
    <source>
        <dbReference type="ARBA" id="ARBA00022827"/>
    </source>
</evidence>
<dbReference type="RefSeq" id="WP_097789119.1">
    <property type="nucleotide sequence ID" value="NZ_BAAADT010000002.1"/>
</dbReference>
<keyword evidence="11" id="KW-1185">Reference proteome</keyword>
<dbReference type="PANTHER" id="PTHR45754">
    <property type="entry name" value="METHYLENETETRAHYDROFOLATE REDUCTASE"/>
    <property type="match status" value="1"/>
</dbReference>
<dbReference type="GO" id="GO:0005829">
    <property type="term" value="C:cytosol"/>
    <property type="evidence" value="ECO:0007669"/>
    <property type="project" value="TreeGrafter"/>
</dbReference>
<dbReference type="KEGG" id="hbe:BEI_1729"/>
<comment type="similarity">
    <text evidence="3 9">Belongs to the methylenetetrahydrofolate reductase family.</text>
</comment>